<evidence type="ECO:0000259" key="1">
    <source>
        <dbReference type="Pfam" id="PF16012"/>
    </source>
</evidence>
<dbReference type="Proteomes" id="UP001168821">
    <property type="component" value="Unassembled WGS sequence"/>
</dbReference>
<dbReference type="InterPro" id="IPR031961">
    <property type="entry name" value="DUF4780"/>
</dbReference>
<organism evidence="2 3">
    <name type="scientific">Zophobas morio</name>
    <dbReference type="NCBI Taxonomy" id="2755281"/>
    <lineage>
        <taxon>Eukaryota</taxon>
        <taxon>Metazoa</taxon>
        <taxon>Ecdysozoa</taxon>
        <taxon>Arthropoda</taxon>
        <taxon>Hexapoda</taxon>
        <taxon>Insecta</taxon>
        <taxon>Pterygota</taxon>
        <taxon>Neoptera</taxon>
        <taxon>Endopterygota</taxon>
        <taxon>Coleoptera</taxon>
        <taxon>Polyphaga</taxon>
        <taxon>Cucujiformia</taxon>
        <taxon>Tenebrionidae</taxon>
        <taxon>Zophobas</taxon>
    </lineage>
</organism>
<evidence type="ECO:0000313" key="2">
    <source>
        <dbReference type="EMBL" id="KAJ3655165.1"/>
    </source>
</evidence>
<proteinExistence type="predicted"/>
<gene>
    <name evidence="2" type="ORF">Zmor_014302</name>
</gene>
<sequence length="125" mass="14330">MTFHKSFCQWTNSRPYRVQASIVDKMVELEKGAEVKLFFLSTNHRLGWLSLISDDQTTAQWLRGRGGHIKPWDGASLKVMEVAEMSHIEILITIPGSQDYSNERILKLIEHSSLLFLLTPSQQKS</sequence>
<name>A0AA38IFR3_9CUCU</name>
<accession>A0AA38IFR3</accession>
<dbReference type="AlphaFoldDB" id="A0AA38IFR3"/>
<keyword evidence="3" id="KW-1185">Reference proteome</keyword>
<dbReference type="EMBL" id="JALNTZ010000004">
    <property type="protein sequence ID" value="KAJ3655165.1"/>
    <property type="molecule type" value="Genomic_DNA"/>
</dbReference>
<protein>
    <recommendedName>
        <fullName evidence="1">DUF4780 domain-containing protein</fullName>
    </recommendedName>
</protein>
<reference evidence="2" key="1">
    <citation type="journal article" date="2023" name="G3 (Bethesda)">
        <title>Whole genome assemblies of Zophobas morio and Tenebrio molitor.</title>
        <authorList>
            <person name="Kaur S."/>
            <person name="Stinson S.A."/>
            <person name="diCenzo G.C."/>
        </authorList>
    </citation>
    <scope>NUCLEOTIDE SEQUENCE</scope>
    <source>
        <strain evidence="2">QUZm001</strain>
    </source>
</reference>
<dbReference type="Pfam" id="PF16012">
    <property type="entry name" value="DUF4780"/>
    <property type="match status" value="1"/>
</dbReference>
<comment type="caution">
    <text evidence="2">The sequence shown here is derived from an EMBL/GenBank/DDBJ whole genome shotgun (WGS) entry which is preliminary data.</text>
</comment>
<feature type="domain" description="DUF4780" evidence="1">
    <location>
        <begin position="9"/>
        <end position="111"/>
    </location>
</feature>
<evidence type="ECO:0000313" key="3">
    <source>
        <dbReference type="Proteomes" id="UP001168821"/>
    </source>
</evidence>